<dbReference type="InterPro" id="IPR013094">
    <property type="entry name" value="AB_hydrolase_3"/>
</dbReference>
<protein>
    <submittedName>
        <fullName evidence="3">Alpha/beta-hydrolase</fullName>
    </submittedName>
</protein>
<dbReference type="Gene3D" id="3.40.50.1820">
    <property type="entry name" value="alpha/beta hydrolase"/>
    <property type="match status" value="1"/>
</dbReference>
<dbReference type="GeneID" id="69759810"/>
<keyword evidence="1 3" id="KW-0378">Hydrolase</keyword>
<name>A0A3G8G7K9_STROV</name>
<dbReference type="PANTHER" id="PTHR48081">
    <property type="entry name" value="AB HYDROLASE SUPERFAMILY PROTEIN C4A8.06C"/>
    <property type="match status" value="1"/>
</dbReference>
<reference evidence="3" key="1">
    <citation type="journal article" date="2018" name="Org. Lett.">
        <title>Genome Mining for Mycemycin: Discovery and Elucidation of Related Methylation and Chlorination Biosynthetic Chemistries.</title>
        <authorList>
            <person name="Zhang C."/>
            <person name="Yang Z."/>
            <person name="Qin X."/>
            <person name="Ma J."/>
            <person name="Sun C."/>
            <person name="Huang H."/>
            <person name="Li Q."/>
            <person name="Ju J."/>
        </authorList>
    </citation>
    <scope>NUCLEOTIDE SEQUENCE</scope>
    <source>
        <strain evidence="3">SCSIO T05</strain>
    </source>
</reference>
<evidence type="ECO:0000313" key="3">
    <source>
        <dbReference type="EMBL" id="AZG02885.1"/>
    </source>
</evidence>
<dbReference type="AlphaFoldDB" id="A0A3G8G7K9"/>
<dbReference type="EMBL" id="MK061747">
    <property type="protein sequence ID" value="AZG02885.1"/>
    <property type="molecule type" value="Genomic_DNA"/>
</dbReference>
<sequence length="294" mass="31480">MPVPVYGTFSQEALDREYSPSSLSPGFRDVLRRQARYSARIRSVLPCETDVAYGPDPCERLDFFPAPGVAGGSRGRVPVHVFVHGGHWQESSKEESAYAALAVTRAGASFVALGYGLAPVFSMEQMVAQVARALCWVREHARELGSRPDAVYASGSSAGAHLIAAALSSAPAVPGVQRPEVAGVCLMSGVYDLRPVRLSYVNRAVGLDDAAVLAYSPVEHLPLRTPRVILARGDRETGEYARQHQEFADALNRCGRRRVRDLVVAGRDHFALPGDLCVPGTALGAAVLDQMGLG</sequence>
<accession>A0A3G8G7K9</accession>
<dbReference type="Pfam" id="PF07859">
    <property type="entry name" value="Abhydrolase_3"/>
    <property type="match status" value="1"/>
</dbReference>
<organism evidence="3">
    <name type="scientific">Streptomyces olivaceus</name>
    <dbReference type="NCBI Taxonomy" id="47716"/>
    <lineage>
        <taxon>Bacteria</taxon>
        <taxon>Bacillati</taxon>
        <taxon>Actinomycetota</taxon>
        <taxon>Actinomycetes</taxon>
        <taxon>Kitasatosporales</taxon>
        <taxon>Streptomycetaceae</taxon>
        <taxon>Streptomyces</taxon>
    </lineage>
</organism>
<dbReference type="InterPro" id="IPR050300">
    <property type="entry name" value="GDXG_lipolytic_enzyme"/>
</dbReference>
<evidence type="ECO:0000259" key="2">
    <source>
        <dbReference type="Pfam" id="PF07859"/>
    </source>
</evidence>
<feature type="domain" description="Alpha/beta hydrolase fold-3" evidence="2">
    <location>
        <begin position="81"/>
        <end position="200"/>
    </location>
</feature>
<evidence type="ECO:0000256" key="1">
    <source>
        <dbReference type="ARBA" id="ARBA00022801"/>
    </source>
</evidence>
<dbReference type="SUPFAM" id="SSF53474">
    <property type="entry name" value="alpha/beta-Hydrolases"/>
    <property type="match status" value="1"/>
</dbReference>
<proteinExistence type="predicted"/>
<dbReference type="InterPro" id="IPR029058">
    <property type="entry name" value="AB_hydrolase_fold"/>
</dbReference>
<dbReference type="PANTHER" id="PTHR48081:SF33">
    <property type="entry name" value="KYNURENINE FORMAMIDASE"/>
    <property type="match status" value="1"/>
</dbReference>
<dbReference type="GO" id="GO:0016787">
    <property type="term" value="F:hydrolase activity"/>
    <property type="evidence" value="ECO:0007669"/>
    <property type="project" value="UniProtKB-KW"/>
</dbReference>
<dbReference type="RefSeq" id="WP_194275221.1">
    <property type="nucleotide sequence ID" value="NZ_CP043317.1"/>
</dbReference>